<feature type="compositionally biased region" description="Basic residues" evidence="8">
    <location>
        <begin position="1"/>
        <end position="21"/>
    </location>
</feature>
<dbReference type="GO" id="GO:0005737">
    <property type="term" value="C:cytoplasm"/>
    <property type="evidence" value="ECO:0007669"/>
    <property type="project" value="UniProtKB-SubCell"/>
</dbReference>
<sequence>AGPPSKARRSTGARQGNRRCRSLTSAEARRVQLGKAQRRDNSDAQPAEASSDVAAAVAAVRAIPRRQLQPGTQREAHSLGFHIGTAVAAAPGRNMKAPGSASQPLYIVACYNCKKTVSQPEGTKRTICPYCGSLFASPDGEASSSGSATGSSPPQQPQQQQPQNRPPSGSSSTNSASSSSKRHRLAKQQAGGGDSRPRSGSGSGNKLLNFFSNLGKSRDRNHGGSGGGKKRSGKADESLPPLSQSPSLTTGRSGGMATLSPIAPASIEGGLYKSQSVTSLLVPQQQQQQQSMPSPRQDYPQPQLTESMLADLTEESKRTGNWSRLSDLFEQAFSSPKDLVAVFRSAQRDPDPSKGSGLNQAFVEAAYATLKDMPYDMQKKVLKANISVLLEKRHTMGGKGGTSSSKDDVRALFVILQNPLLEKVTTFVLFAHLLRCVAALGDFDHHCLVNWLARLEKASFEALLRRIQYFISVRLFPPKTEDLPPLDKASWWVPNAVKVLALLNAANNQCGSRAKAKRSILQRDSETQMIIMAKRSLVAGVAKRNQPSMDMLFLNITVRRSHLVADSMRQISAKQKDLKKKLRVTFEGEAGLDMGGLTKEWFLLLIRSVFLSNSGLFTYNAKSRCYWFSLAPKDNQQEYYLIGALMGLAVYNSINLDVRFPSICYRKLLSPSVVPSTTGTTQLGVCPVTLTDLREVMPELAHGLYELLRHQGDVAEDFGATFEIAYTDGAGKNRTVELKPDGRSISVTNANRQEYVAMYCDYLLNKGVYSKFRSFYLGFHQVCASNALILLRPEEVEHLVCGSPKFDFNELRKVTVYDGYRPNDAQVKWFWDIAINMEPAKQAALLLFITGSDRIPVGGMAEMQMKIVRVNRLEMLPIAHTCFNQIMLPTYKTKATLTERLLLAIDNSEGSVTE</sequence>
<evidence type="ECO:0000256" key="1">
    <source>
        <dbReference type="ARBA" id="ARBA00000885"/>
    </source>
</evidence>
<keyword evidence="6 7" id="KW-0833">Ubl conjugation pathway</keyword>
<keyword evidence="5" id="KW-0808">Transferase</keyword>
<dbReference type="PANTHER" id="PTHR45700:SF9">
    <property type="entry name" value="HECT-TYPE E3 UBIQUITIN TRANSFERASE"/>
    <property type="match status" value="1"/>
</dbReference>
<evidence type="ECO:0000256" key="4">
    <source>
        <dbReference type="ARBA" id="ARBA00022490"/>
    </source>
</evidence>
<evidence type="ECO:0000259" key="9">
    <source>
        <dbReference type="PROSITE" id="PS50237"/>
    </source>
</evidence>
<dbReference type="AlphaFoldDB" id="A0A1I8I3V5"/>
<feature type="compositionally biased region" description="Low complexity" evidence="8">
    <location>
        <begin position="143"/>
        <end position="179"/>
    </location>
</feature>
<feature type="compositionally biased region" description="Low complexity" evidence="8">
    <location>
        <begin position="44"/>
        <end position="53"/>
    </location>
</feature>
<organism evidence="10 11">
    <name type="scientific">Macrostomum lignano</name>
    <dbReference type="NCBI Taxonomy" id="282301"/>
    <lineage>
        <taxon>Eukaryota</taxon>
        <taxon>Metazoa</taxon>
        <taxon>Spiralia</taxon>
        <taxon>Lophotrochozoa</taxon>
        <taxon>Platyhelminthes</taxon>
        <taxon>Rhabditophora</taxon>
        <taxon>Macrostomorpha</taxon>
        <taxon>Macrostomida</taxon>
        <taxon>Macrostomidae</taxon>
        <taxon>Macrostomum</taxon>
    </lineage>
</organism>
<dbReference type="FunFam" id="3.30.2410.10:FF:000003">
    <property type="entry name" value="probable E3 ubiquitin-protein ligase HERC4 isoform X1"/>
    <property type="match status" value="1"/>
</dbReference>
<dbReference type="EC" id="2.3.2.26" evidence="3"/>
<dbReference type="GO" id="GO:0061630">
    <property type="term" value="F:ubiquitin protein ligase activity"/>
    <property type="evidence" value="ECO:0007669"/>
    <property type="project" value="UniProtKB-EC"/>
</dbReference>
<evidence type="ECO:0000313" key="11">
    <source>
        <dbReference type="WBParaSite" id="maker-uti_cns_0009826-snap-gene-0.3-mRNA-1"/>
    </source>
</evidence>
<evidence type="ECO:0000256" key="5">
    <source>
        <dbReference type="ARBA" id="ARBA00022679"/>
    </source>
</evidence>
<evidence type="ECO:0000256" key="2">
    <source>
        <dbReference type="ARBA" id="ARBA00004496"/>
    </source>
</evidence>
<dbReference type="InterPro" id="IPR035983">
    <property type="entry name" value="Hect_E3_ubiquitin_ligase"/>
</dbReference>
<dbReference type="PROSITE" id="PS50237">
    <property type="entry name" value="HECT"/>
    <property type="match status" value="1"/>
</dbReference>
<evidence type="ECO:0000256" key="7">
    <source>
        <dbReference type="PROSITE-ProRule" id="PRU00104"/>
    </source>
</evidence>
<dbReference type="SMART" id="SM00119">
    <property type="entry name" value="HECTc"/>
    <property type="match status" value="1"/>
</dbReference>
<keyword evidence="4" id="KW-0963">Cytoplasm</keyword>
<protein>
    <recommendedName>
        <fullName evidence="3">HECT-type E3 ubiquitin transferase</fullName>
        <ecNumber evidence="3">2.3.2.26</ecNumber>
    </recommendedName>
</protein>
<feature type="region of interest" description="Disordered" evidence="8">
    <location>
        <begin position="1"/>
        <end position="53"/>
    </location>
</feature>
<dbReference type="InterPro" id="IPR044611">
    <property type="entry name" value="E3A/B/C-like"/>
</dbReference>
<keyword evidence="10" id="KW-1185">Reference proteome</keyword>
<accession>A0A1I8I3V5</accession>
<reference evidence="11" key="1">
    <citation type="submission" date="2016-11" db="UniProtKB">
        <authorList>
            <consortium name="WormBaseParasite"/>
        </authorList>
    </citation>
    <scope>IDENTIFICATION</scope>
</reference>
<feature type="compositionally biased region" description="Low complexity" evidence="8">
    <location>
        <begin position="238"/>
        <end position="248"/>
    </location>
</feature>
<dbReference type="Gene3D" id="3.30.2160.10">
    <property type="entry name" value="Hect, E3 ligase catalytic domain"/>
    <property type="match status" value="1"/>
</dbReference>
<dbReference type="WBParaSite" id="maker-uti_cns_0009826-snap-gene-0.3-mRNA-1">
    <property type="protein sequence ID" value="maker-uti_cns_0009826-snap-gene-0.3-mRNA-1"/>
    <property type="gene ID" value="maker-uti_cns_0009826-snap-gene-0.3"/>
</dbReference>
<dbReference type="Pfam" id="PF00632">
    <property type="entry name" value="HECT"/>
    <property type="match status" value="1"/>
</dbReference>
<dbReference type="CDD" id="cd00078">
    <property type="entry name" value="HECTc"/>
    <property type="match status" value="1"/>
</dbReference>
<dbReference type="Gene3D" id="3.90.1750.10">
    <property type="entry name" value="Hect, E3 ligase catalytic domains"/>
    <property type="match status" value="1"/>
</dbReference>
<proteinExistence type="predicted"/>
<feature type="domain" description="HECT" evidence="9">
    <location>
        <begin position="574"/>
        <end position="910"/>
    </location>
</feature>
<dbReference type="SUPFAM" id="SSF56204">
    <property type="entry name" value="Hect, E3 ligase catalytic domain"/>
    <property type="match status" value="1"/>
</dbReference>
<feature type="compositionally biased region" description="Low complexity" evidence="8">
    <location>
        <begin position="280"/>
        <end position="297"/>
    </location>
</feature>
<comment type="catalytic activity">
    <reaction evidence="1">
        <text>S-ubiquitinyl-[E2 ubiquitin-conjugating enzyme]-L-cysteine + [acceptor protein]-L-lysine = [E2 ubiquitin-conjugating enzyme]-L-cysteine + N(6)-ubiquitinyl-[acceptor protein]-L-lysine.</text>
        <dbReference type="EC" id="2.3.2.26"/>
    </reaction>
</comment>
<evidence type="ECO:0000256" key="3">
    <source>
        <dbReference type="ARBA" id="ARBA00012485"/>
    </source>
</evidence>
<feature type="active site" description="Glycyl thioester intermediate" evidence="7">
    <location>
        <position position="882"/>
    </location>
</feature>
<evidence type="ECO:0000256" key="6">
    <source>
        <dbReference type="ARBA" id="ARBA00022786"/>
    </source>
</evidence>
<dbReference type="Gene3D" id="3.30.2410.10">
    <property type="entry name" value="Hect, E3 ligase catalytic domain"/>
    <property type="match status" value="1"/>
</dbReference>
<comment type="subcellular location">
    <subcellularLocation>
        <location evidence="2">Cytoplasm</location>
    </subcellularLocation>
</comment>
<dbReference type="InterPro" id="IPR000569">
    <property type="entry name" value="HECT_dom"/>
</dbReference>
<dbReference type="GO" id="GO:0000209">
    <property type="term" value="P:protein polyubiquitination"/>
    <property type="evidence" value="ECO:0007669"/>
    <property type="project" value="InterPro"/>
</dbReference>
<dbReference type="FunFam" id="3.30.2160.10:FF:000004">
    <property type="entry name" value="probable E3 ubiquitin-protein ligase HERC4 isoform X1"/>
    <property type="match status" value="1"/>
</dbReference>
<name>A0A1I8I3V5_9PLAT</name>
<dbReference type="PANTHER" id="PTHR45700">
    <property type="entry name" value="UBIQUITIN-PROTEIN LIGASE E3C"/>
    <property type="match status" value="1"/>
</dbReference>
<dbReference type="Proteomes" id="UP000095280">
    <property type="component" value="Unplaced"/>
</dbReference>
<evidence type="ECO:0000313" key="10">
    <source>
        <dbReference type="Proteomes" id="UP000095280"/>
    </source>
</evidence>
<feature type="region of interest" description="Disordered" evidence="8">
    <location>
        <begin position="139"/>
        <end position="262"/>
    </location>
</feature>
<feature type="region of interest" description="Disordered" evidence="8">
    <location>
        <begin position="280"/>
        <end position="302"/>
    </location>
</feature>
<evidence type="ECO:0000256" key="8">
    <source>
        <dbReference type="SAM" id="MobiDB-lite"/>
    </source>
</evidence>